<gene>
    <name evidence="2" type="ORF">KME15_06030</name>
</gene>
<dbReference type="Proteomes" id="UP000757435">
    <property type="component" value="Unassembled WGS sequence"/>
</dbReference>
<keyword evidence="1" id="KW-0812">Transmembrane</keyword>
<keyword evidence="1" id="KW-0472">Membrane</keyword>
<feature type="transmembrane region" description="Helical" evidence="1">
    <location>
        <begin position="58"/>
        <end position="76"/>
    </location>
</feature>
<accession>A0A951Q7I9</accession>
<reference evidence="2" key="2">
    <citation type="journal article" date="2022" name="Microbiol. Resour. Announc.">
        <title>Metagenome Sequencing to Explore Phylogenomics of Terrestrial Cyanobacteria.</title>
        <authorList>
            <person name="Ward R.D."/>
            <person name="Stajich J.E."/>
            <person name="Johansen J.R."/>
            <person name="Huntemann M."/>
            <person name="Clum A."/>
            <person name="Foster B."/>
            <person name="Foster B."/>
            <person name="Roux S."/>
            <person name="Palaniappan K."/>
            <person name="Varghese N."/>
            <person name="Mukherjee S."/>
            <person name="Reddy T.B.K."/>
            <person name="Daum C."/>
            <person name="Copeland A."/>
            <person name="Chen I.A."/>
            <person name="Ivanova N.N."/>
            <person name="Kyrpides N.C."/>
            <person name="Shapiro N."/>
            <person name="Eloe-Fadrosh E.A."/>
            <person name="Pietrasiak N."/>
        </authorList>
    </citation>
    <scope>NUCLEOTIDE SEQUENCE</scope>
    <source>
        <strain evidence="2">UHER 2000/2452</strain>
    </source>
</reference>
<comment type="caution">
    <text evidence="2">The sequence shown here is derived from an EMBL/GenBank/DDBJ whole genome shotgun (WGS) entry which is preliminary data.</text>
</comment>
<name>A0A951Q7I9_9CYAN</name>
<proteinExistence type="predicted"/>
<keyword evidence="1" id="KW-1133">Transmembrane helix</keyword>
<dbReference type="EMBL" id="JAHHHD010000004">
    <property type="protein sequence ID" value="MBW4658212.1"/>
    <property type="molecule type" value="Genomic_DNA"/>
</dbReference>
<evidence type="ECO:0000256" key="1">
    <source>
        <dbReference type="SAM" id="Phobius"/>
    </source>
</evidence>
<dbReference type="AlphaFoldDB" id="A0A951Q7I9"/>
<evidence type="ECO:0000313" key="2">
    <source>
        <dbReference type="EMBL" id="MBW4658212.1"/>
    </source>
</evidence>
<organism evidence="2 3">
    <name type="scientific">Drouetiella hepatica Uher 2000/2452</name>
    <dbReference type="NCBI Taxonomy" id="904376"/>
    <lineage>
        <taxon>Bacteria</taxon>
        <taxon>Bacillati</taxon>
        <taxon>Cyanobacteriota</taxon>
        <taxon>Cyanophyceae</taxon>
        <taxon>Oculatellales</taxon>
        <taxon>Oculatellaceae</taxon>
        <taxon>Drouetiella</taxon>
    </lineage>
</organism>
<reference evidence="2" key="1">
    <citation type="submission" date="2021-05" db="EMBL/GenBank/DDBJ databases">
        <authorList>
            <person name="Pietrasiak N."/>
            <person name="Ward R."/>
            <person name="Stajich J.E."/>
            <person name="Kurbessoian T."/>
        </authorList>
    </citation>
    <scope>NUCLEOTIDE SEQUENCE</scope>
    <source>
        <strain evidence="2">UHER 2000/2452</strain>
    </source>
</reference>
<evidence type="ECO:0000313" key="3">
    <source>
        <dbReference type="Proteomes" id="UP000757435"/>
    </source>
</evidence>
<protein>
    <submittedName>
        <fullName evidence="2">Uncharacterized protein</fullName>
    </submittedName>
</protein>
<sequence>MILIDLAQHLTLADLTSWQTGHGLSGLEQWDGRHLAAIFNTDVFAGTRTLFDNFIKSGQAWALAIGIIFGYIFRALTTYG</sequence>